<evidence type="ECO:0000259" key="1">
    <source>
        <dbReference type="Pfam" id="PF12973"/>
    </source>
</evidence>
<dbReference type="Gene3D" id="2.60.120.10">
    <property type="entry name" value="Jelly Rolls"/>
    <property type="match status" value="1"/>
</dbReference>
<dbReference type="Pfam" id="PF12973">
    <property type="entry name" value="Cupin_7"/>
    <property type="match status" value="1"/>
</dbReference>
<proteinExistence type="predicted"/>
<sequence>MKNAKILSNLLSDQDALDNLNWQPHRRDGRANADIFELYDGRNNNNEGPKAALMRYRPGATVKPHLHPGYELIFVLKGTLINDTGEHPEGTLEVCPPGSIHSLSSPGGCIFLVVWEQPVEVLEDTHNRIEKYEKSCASDSLISQCNGKLNAEKFREIPE</sequence>
<organism evidence="2 3">
    <name type="scientific">Vreelandella neptunia</name>
    <dbReference type="NCBI Taxonomy" id="115551"/>
    <lineage>
        <taxon>Bacteria</taxon>
        <taxon>Pseudomonadati</taxon>
        <taxon>Pseudomonadota</taxon>
        <taxon>Gammaproteobacteria</taxon>
        <taxon>Oceanospirillales</taxon>
        <taxon>Halomonadaceae</taxon>
        <taxon>Vreelandella</taxon>
    </lineage>
</organism>
<evidence type="ECO:0000313" key="2">
    <source>
        <dbReference type="EMBL" id="WQH11181.1"/>
    </source>
</evidence>
<dbReference type="InterPro" id="IPR025979">
    <property type="entry name" value="ChrR-like_cupin_dom"/>
</dbReference>
<keyword evidence="3" id="KW-1185">Reference proteome</keyword>
<dbReference type="RefSeq" id="WP_166650316.1">
    <property type="nucleotide sequence ID" value="NZ_CP140255.1"/>
</dbReference>
<dbReference type="SUPFAM" id="SSF51182">
    <property type="entry name" value="RmlC-like cupins"/>
    <property type="match status" value="1"/>
</dbReference>
<evidence type="ECO:0000313" key="3">
    <source>
        <dbReference type="Proteomes" id="UP001324794"/>
    </source>
</evidence>
<dbReference type="InterPro" id="IPR014710">
    <property type="entry name" value="RmlC-like_jellyroll"/>
</dbReference>
<protein>
    <submittedName>
        <fullName evidence="2">Cupin domain-containing protein</fullName>
    </submittedName>
</protein>
<dbReference type="Proteomes" id="UP001324794">
    <property type="component" value="Chromosome"/>
</dbReference>
<reference evidence="2 3" key="1">
    <citation type="submission" date="2023-11" db="EMBL/GenBank/DDBJ databases">
        <title>MicrobeMod: A computational toolkit for identifying prokaryotic methylation and restriction-modification with nanopore sequencing.</title>
        <authorList>
            <person name="Crits-Christoph A."/>
            <person name="Kang S.C."/>
            <person name="Lee H."/>
            <person name="Ostrov N."/>
        </authorList>
    </citation>
    <scope>NUCLEOTIDE SEQUENCE [LARGE SCALE GENOMIC DNA]</scope>
    <source>
        <strain evidence="2 3">ATCC BAA-805</strain>
    </source>
</reference>
<feature type="domain" description="ChrR-like cupin" evidence="1">
    <location>
        <begin position="42"/>
        <end position="113"/>
    </location>
</feature>
<gene>
    <name evidence="2" type="ORF">SR894_13550</name>
</gene>
<name>A0ABZ0YGY7_9GAMM</name>
<accession>A0ABZ0YGY7</accession>
<dbReference type="InterPro" id="IPR011051">
    <property type="entry name" value="RmlC_Cupin_sf"/>
</dbReference>
<dbReference type="EMBL" id="CP140255">
    <property type="protein sequence ID" value="WQH11181.1"/>
    <property type="molecule type" value="Genomic_DNA"/>
</dbReference>